<feature type="transmembrane region" description="Helical" evidence="1">
    <location>
        <begin position="12"/>
        <end position="35"/>
    </location>
</feature>
<feature type="transmembrane region" description="Helical" evidence="1">
    <location>
        <begin position="73"/>
        <end position="97"/>
    </location>
</feature>
<evidence type="ECO:0000313" key="2">
    <source>
        <dbReference type="EMBL" id="KAF2279921.1"/>
    </source>
</evidence>
<keyword evidence="1" id="KW-0812">Transmembrane</keyword>
<dbReference type="AlphaFoldDB" id="A0A6A6JTI3"/>
<dbReference type="GeneID" id="54548389"/>
<organism evidence="2 3">
    <name type="scientific">Westerdykella ornata</name>
    <dbReference type="NCBI Taxonomy" id="318751"/>
    <lineage>
        <taxon>Eukaryota</taxon>
        <taxon>Fungi</taxon>
        <taxon>Dikarya</taxon>
        <taxon>Ascomycota</taxon>
        <taxon>Pezizomycotina</taxon>
        <taxon>Dothideomycetes</taxon>
        <taxon>Pleosporomycetidae</taxon>
        <taxon>Pleosporales</taxon>
        <taxon>Sporormiaceae</taxon>
        <taxon>Westerdykella</taxon>
    </lineage>
</organism>
<sequence>MQSFRKPYARKILIATSIIVVPMIAFTIAIIWAVFAKKLDRATCPYPEICPGPELLNVTSNANYYVDFDAGRLAFISSLSATISFALVSILMMIYAYSAASQLLRSSDDSDQRTALPSPYQVSLLLRVLNAEILALGELCWEKVKRVFWKREKAEKLPSEERSSYALQRSIGILALCITASILIQVADTYFHIAITSTPFVQVISRDVAEHHYSRHLAPWCINRPGAGVMNNKNFWSCSLNRAPETGAFSLANNSLVNDYVLGPMQDYHLNYTGEDGAQFGIVGVPQAPQEMDWKATSFAVSTHCSAMPRYSCDLGEELNMQTFNCTKDRSGVDLDGRLTGYTAQEYYFDVHKYLKHKAAFYDTDLVGIEHVNTTAYNITDEGADEIFANPWHWITVLSVTSDDEKRQKTFSEDNRVWPKYTGGLDHMWLLCNSTVWDVTYTVVGHTVTSLKKRKSNGTMAGIASMSSFPIAFFGAELSMAVVAAGTANDPDGFIETYARETSKIYTRMLAAMTVTQPASLAQLRVSKIVTKLPVSALWILVVANMSFVALAFGLTILALMSASEDVYQVHTRLSITGLAAALFENSHAEKAVKSDSELFEESCPAKDRPLRKVGVRRTDTGGSSFHVMEV</sequence>
<name>A0A6A6JTI3_WESOR</name>
<evidence type="ECO:0000313" key="3">
    <source>
        <dbReference type="Proteomes" id="UP000800097"/>
    </source>
</evidence>
<proteinExistence type="predicted"/>
<protein>
    <submittedName>
        <fullName evidence="2">Uncharacterized protein</fullName>
    </submittedName>
</protein>
<accession>A0A6A6JTI3</accession>
<gene>
    <name evidence="2" type="ORF">EI97DRAFT_370045</name>
</gene>
<dbReference type="RefSeq" id="XP_033657460.1">
    <property type="nucleotide sequence ID" value="XM_033795214.1"/>
</dbReference>
<feature type="transmembrane region" description="Helical" evidence="1">
    <location>
        <begin position="538"/>
        <end position="561"/>
    </location>
</feature>
<dbReference type="EMBL" id="ML986485">
    <property type="protein sequence ID" value="KAF2279921.1"/>
    <property type="molecule type" value="Genomic_DNA"/>
</dbReference>
<feature type="transmembrane region" description="Helical" evidence="1">
    <location>
        <begin position="461"/>
        <end position="485"/>
    </location>
</feature>
<reference evidence="2" key="1">
    <citation type="journal article" date="2020" name="Stud. Mycol.">
        <title>101 Dothideomycetes genomes: a test case for predicting lifestyles and emergence of pathogens.</title>
        <authorList>
            <person name="Haridas S."/>
            <person name="Albert R."/>
            <person name="Binder M."/>
            <person name="Bloem J."/>
            <person name="Labutti K."/>
            <person name="Salamov A."/>
            <person name="Andreopoulos B."/>
            <person name="Baker S."/>
            <person name="Barry K."/>
            <person name="Bills G."/>
            <person name="Bluhm B."/>
            <person name="Cannon C."/>
            <person name="Castanera R."/>
            <person name="Culley D."/>
            <person name="Daum C."/>
            <person name="Ezra D."/>
            <person name="Gonzalez J."/>
            <person name="Henrissat B."/>
            <person name="Kuo A."/>
            <person name="Liang C."/>
            <person name="Lipzen A."/>
            <person name="Lutzoni F."/>
            <person name="Magnuson J."/>
            <person name="Mondo S."/>
            <person name="Nolan M."/>
            <person name="Ohm R."/>
            <person name="Pangilinan J."/>
            <person name="Park H.-J."/>
            <person name="Ramirez L."/>
            <person name="Alfaro M."/>
            <person name="Sun H."/>
            <person name="Tritt A."/>
            <person name="Yoshinaga Y."/>
            <person name="Zwiers L.-H."/>
            <person name="Turgeon B."/>
            <person name="Goodwin S."/>
            <person name="Spatafora J."/>
            <person name="Crous P."/>
            <person name="Grigoriev I."/>
        </authorList>
    </citation>
    <scope>NUCLEOTIDE SEQUENCE</scope>
    <source>
        <strain evidence="2">CBS 379.55</strain>
    </source>
</reference>
<dbReference type="OrthoDB" id="3344043at2759"/>
<dbReference type="Proteomes" id="UP000800097">
    <property type="component" value="Unassembled WGS sequence"/>
</dbReference>
<evidence type="ECO:0000256" key="1">
    <source>
        <dbReference type="SAM" id="Phobius"/>
    </source>
</evidence>
<keyword evidence="1" id="KW-0472">Membrane</keyword>
<keyword evidence="3" id="KW-1185">Reference proteome</keyword>
<keyword evidence="1" id="KW-1133">Transmembrane helix</keyword>